<keyword evidence="11" id="KW-0547">Nucleotide-binding</keyword>
<evidence type="ECO:0000256" key="12">
    <source>
        <dbReference type="ARBA" id="ARBA00022840"/>
    </source>
</evidence>
<keyword evidence="16" id="KW-0030">Aminoacyl-tRNA synthetase</keyword>
<dbReference type="CDD" id="cd02796">
    <property type="entry name" value="tRNA_bind_bactPheRS"/>
    <property type="match status" value="1"/>
</dbReference>
<dbReference type="GO" id="GO:0000287">
    <property type="term" value="F:magnesium ion binding"/>
    <property type="evidence" value="ECO:0007669"/>
    <property type="project" value="InterPro"/>
</dbReference>
<dbReference type="PROSITE" id="PS50886">
    <property type="entry name" value="TRBD"/>
    <property type="match status" value="1"/>
</dbReference>
<dbReference type="PANTHER" id="PTHR10947:SF0">
    <property type="entry name" value="PHENYLALANINE--TRNA LIGASE BETA SUBUNIT"/>
    <property type="match status" value="1"/>
</dbReference>
<dbReference type="HAMAP" id="MF_00283">
    <property type="entry name" value="Phe_tRNA_synth_beta1"/>
    <property type="match status" value="1"/>
</dbReference>
<evidence type="ECO:0000256" key="2">
    <source>
        <dbReference type="ARBA" id="ARBA00004496"/>
    </source>
</evidence>
<comment type="subunit">
    <text evidence="4">Tetramer of two alpha and two beta subunits.</text>
</comment>
<evidence type="ECO:0000256" key="16">
    <source>
        <dbReference type="ARBA" id="ARBA00023146"/>
    </source>
</evidence>
<keyword evidence="9" id="KW-0436">Ligase</keyword>
<comment type="similarity">
    <text evidence="3">Belongs to the phenylalanyl-tRNA synthetase beta subunit family. Type 1 subfamily.</text>
</comment>
<evidence type="ECO:0000256" key="7">
    <source>
        <dbReference type="ARBA" id="ARBA00022490"/>
    </source>
</evidence>
<gene>
    <name evidence="22" type="ORF">UFOPK3376_02446</name>
</gene>
<dbReference type="GO" id="GO:0005524">
    <property type="term" value="F:ATP binding"/>
    <property type="evidence" value="ECO:0007669"/>
    <property type="project" value="UniProtKB-KW"/>
</dbReference>
<evidence type="ECO:0000256" key="1">
    <source>
        <dbReference type="ARBA" id="ARBA00001946"/>
    </source>
</evidence>
<dbReference type="InterPro" id="IPR004532">
    <property type="entry name" value="Phe-tRNA-ligase_IIc_bsu_bact"/>
</dbReference>
<dbReference type="SUPFAM" id="SSF54991">
    <property type="entry name" value="Anticodon-binding domain of PheRS"/>
    <property type="match status" value="1"/>
</dbReference>
<sequence length="786" mass="84118">MKIVLSWLNDIVHVGDDAPVLAAALTQLGMQVEDILHVGSTVQGVITARVLRTERHPDAAKVHRVWVDAGDGIERHVWCGAFNMQADDVIPLATPGTTMPDGRVIEPRPILGIESQGMLCSAHELGLGSDHSGILILPEGTPLGLPYGEAIGLRAEIVFDIDLTRNRPDCWGHFGVARDLGAHLHLPAAQRPHSLETDGEVRSAPVDLVDGERCPRFTTLVLSGISVQASPDWMSRRLTAAGMRPINNVVDASNYVMLELNQPNHAYDLDALGGGGFRVRLARDAETIVTLDGVERTLSADDLLICDAHDAPIGVAGIMGGLHSEIADGTTAVALEIAYFEQTAMTRTMNRLGIRSEASGRFERGVDTHGMAMAQARFVELLRETCPDLVVHAGAVDARHPSLPAEVRPVTVRVGHVNRILGTSLDADAIMGLLAPIGFIATHGADDVLTVGLPSWRPDSTSEIDVVEEVARHYGYANLGTVVPNSTMHGRLSAHQQRRRLLRQLLVGLGLTEAITDSFLSDAMLANAGLPDAAIHVTNPLVADEDVLRPSMRPGLLKAIAFNESHRRQGVCFFEIGHVYPPGDRTTELPPEYEGLAVALAGSDATAAMALWRELVSAMGFGARVDQSIVPSGLHPTRSATLSVGRDVVGAVGEVHPSVLAAFGVTERVAWLEVDLSRLLAVEPKIPQWKATSRYPSSDFDLAFVLADTVPAEKLDKAIRQAAGNLLVDLSLFDVYRGAGAADGARSLAYRLRLQAADHTLTDVEVSGVRSKVVAVATKLGAQLRS</sequence>
<dbReference type="PANTHER" id="PTHR10947">
    <property type="entry name" value="PHENYLALANYL-TRNA SYNTHETASE BETA CHAIN AND LEUCINE-RICH REPEAT-CONTAINING PROTEIN 47"/>
    <property type="match status" value="1"/>
</dbReference>
<dbReference type="EC" id="6.1.1.20" evidence="5"/>
<dbReference type="Pfam" id="PF03147">
    <property type="entry name" value="FDX-ACB"/>
    <property type="match status" value="1"/>
</dbReference>
<keyword evidence="12" id="KW-0067">ATP-binding</keyword>
<protein>
    <recommendedName>
        <fullName evidence="6">Phenylalanine--tRNA ligase beta subunit</fullName>
        <ecNumber evidence="5">6.1.1.20</ecNumber>
    </recommendedName>
    <alternativeName>
        <fullName evidence="17">Phenylalanyl-tRNA synthetase beta subunit</fullName>
    </alternativeName>
</protein>
<dbReference type="Gene3D" id="3.30.56.10">
    <property type="match status" value="2"/>
</dbReference>
<keyword evidence="15" id="KW-0648">Protein biosynthesis</keyword>
<evidence type="ECO:0000256" key="18">
    <source>
        <dbReference type="ARBA" id="ARBA00049255"/>
    </source>
</evidence>
<evidence type="ECO:0000259" key="21">
    <source>
        <dbReference type="PROSITE" id="PS51483"/>
    </source>
</evidence>
<dbReference type="SUPFAM" id="SSF55681">
    <property type="entry name" value="Class II aaRS and biotin synthetases"/>
    <property type="match status" value="1"/>
</dbReference>
<evidence type="ECO:0000256" key="15">
    <source>
        <dbReference type="ARBA" id="ARBA00022917"/>
    </source>
</evidence>
<dbReference type="InterPro" id="IPR005121">
    <property type="entry name" value="Fdx_antiC-bd"/>
</dbReference>
<evidence type="ECO:0000259" key="19">
    <source>
        <dbReference type="PROSITE" id="PS50886"/>
    </source>
</evidence>
<evidence type="ECO:0000256" key="17">
    <source>
        <dbReference type="ARBA" id="ARBA00033189"/>
    </source>
</evidence>
<evidence type="ECO:0000259" key="20">
    <source>
        <dbReference type="PROSITE" id="PS51447"/>
    </source>
</evidence>
<dbReference type="SMART" id="SM00873">
    <property type="entry name" value="B3_4"/>
    <property type="match status" value="1"/>
</dbReference>
<dbReference type="InterPro" id="IPR020825">
    <property type="entry name" value="Phe-tRNA_synthase-like_B3/B4"/>
</dbReference>
<keyword evidence="7" id="KW-0963">Cytoplasm</keyword>
<dbReference type="InterPro" id="IPR045060">
    <property type="entry name" value="Phe-tRNA-ligase_IIc_bsu"/>
</dbReference>
<dbReference type="AlphaFoldDB" id="A0A6J7EVA6"/>
<dbReference type="EMBL" id="CAFBLP010000079">
    <property type="protein sequence ID" value="CAB4887066.1"/>
    <property type="molecule type" value="Genomic_DNA"/>
</dbReference>
<dbReference type="SUPFAM" id="SSF50249">
    <property type="entry name" value="Nucleic acid-binding proteins"/>
    <property type="match status" value="1"/>
</dbReference>
<dbReference type="Pfam" id="PF03484">
    <property type="entry name" value="B5"/>
    <property type="match status" value="1"/>
</dbReference>
<dbReference type="InterPro" id="IPR002547">
    <property type="entry name" value="tRNA-bd_dom"/>
</dbReference>
<dbReference type="Pfam" id="PF17759">
    <property type="entry name" value="tRNA_synthFbeta"/>
    <property type="match status" value="1"/>
</dbReference>
<evidence type="ECO:0000256" key="5">
    <source>
        <dbReference type="ARBA" id="ARBA00012814"/>
    </source>
</evidence>
<comment type="cofactor">
    <cofactor evidence="1">
        <name>Mg(2+)</name>
        <dbReference type="ChEBI" id="CHEBI:18420"/>
    </cofactor>
</comment>
<keyword evidence="8" id="KW-0820">tRNA-binding</keyword>
<reference evidence="22" key="1">
    <citation type="submission" date="2020-05" db="EMBL/GenBank/DDBJ databases">
        <authorList>
            <person name="Chiriac C."/>
            <person name="Salcher M."/>
            <person name="Ghai R."/>
            <person name="Kavagutti S V."/>
        </authorList>
    </citation>
    <scope>NUCLEOTIDE SEQUENCE</scope>
</reference>
<evidence type="ECO:0000256" key="14">
    <source>
        <dbReference type="ARBA" id="ARBA00022884"/>
    </source>
</evidence>
<dbReference type="SMART" id="SM00874">
    <property type="entry name" value="B5"/>
    <property type="match status" value="1"/>
</dbReference>
<evidence type="ECO:0000256" key="6">
    <source>
        <dbReference type="ARBA" id="ARBA00017032"/>
    </source>
</evidence>
<accession>A0A6J7EVA6</accession>
<dbReference type="InterPro" id="IPR045864">
    <property type="entry name" value="aa-tRNA-synth_II/BPL/LPL"/>
</dbReference>
<dbReference type="InterPro" id="IPR012340">
    <property type="entry name" value="NA-bd_OB-fold"/>
</dbReference>
<dbReference type="InterPro" id="IPR041616">
    <property type="entry name" value="PheRS_beta_core"/>
</dbReference>
<dbReference type="Pfam" id="PF03483">
    <property type="entry name" value="B3_4"/>
    <property type="match status" value="1"/>
</dbReference>
<feature type="domain" description="TRNA-binding" evidence="19">
    <location>
        <begin position="39"/>
        <end position="148"/>
    </location>
</feature>
<proteinExistence type="inferred from homology"/>
<keyword evidence="13" id="KW-0460">Magnesium</keyword>
<evidence type="ECO:0000256" key="3">
    <source>
        <dbReference type="ARBA" id="ARBA00008653"/>
    </source>
</evidence>
<dbReference type="SMART" id="SM00896">
    <property type="entry name" value="FDX-ACB"/>
    <property type="match status" value="1"/>
</dbReference>
<dbReference type="GO" id="GO:0004826">
    <property type="term" value="F:phenylalanine-tRNA ligase activity"/>
    <property type="evidence" value="ECO:0007669"/>
    <property type="project" value="UniProtKB-EC"/>
</dbReference>
<evidence type="ECO:0000256" key="13">
    <source>
        <dbReference type="ARBA" id="ARBA00022842"/>
    </source>
</evidence>
<dbReference type="InterPro" id="IPR005147">
    <property type="entry name" value="tRNA_synthase_B5-dom"/>
</dbReference>
<dbReference type="GO" id="GO:0006432">
    <property type="term" value="P:phenylalanyl-tRNA aminoacylation"/>
    <property type="evidence" value="ECO:0007669"/>
    <property type="project" value="InterPro"/>
</dbReference>
<keyword evidence="14" id="KW-0694">RNA-binding</keyword>
<organism evidence="22">
    <name type="scientific">freshwater metagenome</name>
    <dbReference type="NCBI Taxonomy" id="449393"/>
    <lineage>
        <taxon>unclassified sequences</taxon>
        <taxon>metagenomes</taxon>
        <taxon>ecological metagenomes</taxon>
    </lineage>
</organism>
<keyword evidence="10" id="KW-0479">Metal-binding</keyword>
<comment type="catalytic activity">
    <reaction evidence="18">
        <text>tRNA(Phe) + L-phenylalanine + ATP = L-phenylalanyl-tRNA(Phe) + AMP + diphosphate + H(+)</text>
        <dbReference type="Rhea" id="RHEA:19413"/>
        <dbReference type="Rhea" id="RHEA-COMP:9668"/>
        <dbReference type="Rhea" id="RHEA-COMP:9699"/>
        <dbReference type="ChEBI" id="CHEBI:15378"/>
        <dbReference type="ChEBI" id="CHEBI:30616"/>
        <dbReference type="ChEBI" id="CHEBI:33019"/>
        <dbReference type="ChEBI" id="CHEBI:58095"/>
        <dbReference type="ChEBI" id="CHEBI:78442"/>
        <dbReference type="ChEBI" id="CHEBI:78531"/>
        <dbReference type="ChEBI" id="CHEBI:456215"/>
        <dbReference type="EC" id="6.1.1.20"/>
    </reaction>
</comment>
<evidence type="ECO:0000256" key="10">
    <source>
        <dbReference type="ARBA" id="ARBA00022723"/>
    </source>
</evidence>
<comment type="subcellular location">
    <subcellularLocation>
        <location evidence="2">Cytoplasm</location>
    </subcellularLocation>
</comment>
<dbReference type="Gene3D" id="3.30.70.380">
    <property type="entry name" value="Ferrodoxin-fold anticodon-binding domain"/>
    <property type="match status" value="1"/>
</dbReference>
<dbReference type="InterPro" id="IPR036690">
    <property type="entry name" value="Fdx_antiC-bd_sf"/>
</dbReference>
<dbReference type="Gene3D" id="3.50.40.10">
    <property type="entry name" value="Phenylalanyl-trna Synthetase, Chain B, domain 3"/>
    <property type="match status" value="1"/>
</dbReference>
<dbReference type="SUPFAM" id="SSF56037">
    <property type="entry name" value="PheT/TilS domain"/>
    <property type="match status" value="1"/>
</dbReference>
<evidence type="ECO:0000256" key="11">
    <source>
        <dbReference type="ARBA" id="ARBA00022741"/>
    </source>
</evidence>
<dbReference type="GO" id="GO:0000049">
    <property type="term" value="F:tRNA binding"/>
    <property type="evidence" value="ECO:0007669"/>
    <property type="project" value="UniProtKB-KW"/>
</dbReference>
<dbReference type="Gene3D" id="2.40.50.140">
    <property type="entry name" value="Nucleic acid-binding proteins"/>
    <property type="match status" value="1"/>
</dbReference>
<dbReference type="InterPro" id="IPR005146">
    <property type="entry name" value="B3/B4_tRNA-bd"/>
</dbReference>
<dbReference type="SUPFAM" id="SSF46955">
    <property type="entry name" value="Putative DNA-binding domain"/>
    <property type="match status" value="1"/>
</dbReference>
<dbReference type="InterPro" id="IPR033714">
    <property type="entry name" value="tRNA_bind_bactPheRS"/>
</dbReference>
<dbReference type="PROSITE" id="PS51447">
    <property type="entry name" value="FDX_ACB"/>
    <property type="match status" value="1"/>
</dbReference>
<evidence type="ECO:0000256" key="8">
    <source>
        <dbReference type="ARBA" id="ARBA00022555"/>
    </source>
</evidence>
<evidence type="ECO:0000256" key="4">
    <source>
        <dbReference type="ARBA" id="ARBA00011209"/>
    </source>
</evidence>
<dbReference type="NCBIfam" id="TIGR00472">
    <property type="entry name" value="pheT_bact"/>
    <property type="match status" value="1"/>
</dbReference>
<dbReference type="PROSITE" id="PS51483">
    <property type="entry name" value="B5"/>
    <property type="match status" value="1"/>
</dbReference>
<name>A0A6J7EVA6_9ZZZZ</name>
<dbReference type="Pfam" id="PF01588">
    <property type="entry name" value="tRNA_bind"/>
    <property type="match status" value="1"/>
</dbReference>
<feature type="domain" description="FDX-ACB" evidence="20">
    <location>
        <begin position="693"/>
        <end position="785"/>
    </location>
</feature>
<dbReference type="GO" id="GO:0009328">
    <property type="term" value="C:phenylalanine-tRNA ligase complex"/>
    <property type="evidence" value="ECO:0007669"/>
    <property type="project" value="TreeGrafter"/>
</dbReference>
<dbReference type="InterPro" id="IPR009061">
    <property type="entry name" value="DNA-bd_dom_put_sf"/>
</dbReference>
<evidence type="ECO:0000256" key="9">
    <source>
        <dbReference type="ARBA" id="ARBA00022598"/>
    </source>
</evidence>
<evidence type="ECO:0000313" key="22">
    <source>
        <dbReference type="EMBL" id="CAB4887066.1"/>
    </source>
</evidence>
<feature type="domain" description="B5" evidence="21">
    <location>
        <begin position="405"/>
        <end position="481"/>
    </location>
</feature>
<dbReference type="Gene3D" id="3.30.930.10">
    <property type="entry name" value="Bira Bifunctional Protein, Domain 2"/>
    <property type="match status" value="1"/>
</dbReference>